<feature type="compositionally biased region" description="Basic and acidic residues" evidence="1">
    <location>
        <begin position="115"/>
        <end position="127"/>
    </location>
</feature>
<name>A0A4Z2GVU4_9TELE</name>
<accession>A0A4Z2GVU4</accession>
<gene>
    <name evidence="2" type="ORF">EYF80_032045</name>
</gene>
<dbReference type="Proteomes" id="UP000314294">
    <property type="component" value="Unassembled WGS sequence"/>
</dbReference>
<organism evidence="2 3">
    <name type="scientific">Liparis tanakae</name>
    <name type="common">Tanaka's snailfish</name>
    <dbReference type="NCBI Taxonomy" id="230148"/>
    <lineage>
        <taxon>Eukaryota</taxon>
        <taxon>Metazoa</taxon>
        <taxon>Chordata</taxon>
        <taxon>Craniata</taxon>
        <taxon>Vertebrata</taxon>
        <taxon>Euteleostomi</taxon>
        <taxon>Actinopterygii</taxon>
        <taxon>Neopterygii</taxon>
        <taxon>Teleostei</taxon>
        <taxon>Neoteleostei</taxon>
        <taxon>Acanthomorphata</taxon>
        <taxon>Eupercaria</taxon>
        <taxon>Perciformes</taxon>
        <taxon>Cottioidei</taxon>
        <taxon>Cottales</taxon>
        <taxon>Liparidae</taxon>
        <taxon>Liparis</taxon>
    </lineage>
</organism>
<evidence type="ECO:0000313" key="3">
    <source>
        <dbReference type="Proteomes" id="UP000314294"/>
    </source>
</evidence>
<proteinExistence type="predicted"/>
<feature type="region of interest" description="Disordered" evidence="1">
    <location>
        <begin position="106"/>
        <end position="135"/>
    </location>
</feature>
<reference evidence="2 3" key="1">
    <citation type="submission" date="2019-03" db="EMBL/GenBank/DDBJ databases">
        <title>First draft genome of Liparis tanakae, snailfish: a comprehensive survey of snailfish specific genes.</title>
        <authorList>
            <person name="Kim W."/>
            <person name="Song I."/>
            <person name="Jeong J.-H."/>
            <person name="Kim D."/>
            <person name="Kim S."/>
            <person name="Ryu S."/>
            <person name="Song J.Y."/>
            <person name="Lee S.K."/>
        </authorList>
    </citation>
    <scope>NUCLEOTIDE SEQUENCE [LARGE SCALE GENOMIC DNA]</scope>
    <source>
        <tissue evidence="2">Muscle</tissue>
    </source>
</reference>
<sequence>MSTPFFRKSRTLSMFPALAARRKLVLLSDWRDGQKRGDDNFLPMPSPPLPGFLQSSVFGIDLELAAFLQPPASMMVQFVSEAVLCSSSTPCWWNREYGKGALIEIGPHPATGESETSRRGGAEGEKMGKKKKKKCTDGTYNLDAVTRHRLESRTAGGGRGEWR</sequence>
<keyword evidence="3" id="KW-1185">Reference proteome</keyword>
<protein>
    <submittedName>
        <fullName evidence="2">Uncharacterized protein</fullName>
    </submittedName>
</protein>
<evidence type="ECO:0000256" key="1">
    <source>
        <dbReference type="SAM" id="MobiDB-lite"/>
    </source>
</evidence>
<dbReference type="EMBL" id="SRLO01000397">
    <property type="protein sequence ID" value="TNN57767.1"/>
    <property type="molecule type" value="Genomic_DNA"/>
</dbReference>
<dbReference type="AlphaFoldDB" id="A0A4Z2GVU4"/>
<evidence type="ECO:0000313" key="2">
    <source>
        <dbReference type="EMBL" id="TNN57767.1"/>
    </source>
</evidence>
<comment type="caution">
    <text evidence="2">The sequence shown here is derived from an EMBL/GenBank/DDBJ whole genome shotgun (WGS) entry which is preliminary data.</text>
</comment>